<keyword evidence="3" id="KW-1185">Reference proteome</keyword>
<evidence type="ECO:0000313" key="3">
    <source>
        <dbReference type="Proteomes" id="UP001528823"/>
    </source>
</evidence>
<dbReference type="Pfam" id="PF06889">
    <property type="entry name" value="DUF1266"/>
    <property type="match status" value="1"/>
</dbReference>
<reference evidence="2 3" key="1">
    <citation type="submission" date="2022-11" db="EMBL/GenBank/DDBJ databases">
        <title>Spartinivicinus poritis sp. nov., isolated from scleractinian coral Porites lutea.</title>
        <authorList>
            <person name="Zhang G."/>
            <person name="Cai L."/>
            <person name="Wei Q."/>
        </authorList>
    </citation>
    <scope>NUCLEOTIDE SEQUENCE [LARGE SCALE GENOMIC DNA]</scope>
    <source>
        <strain evidence="2 3">A2-2</strain>
    </source>
</reference>
<proteinExistence type="predicted"/>
<name>A0ABT5UA38_9GAMM</name>
<protein>
    <submittedName>
        <fullName evidence="2">DUF1266 domain-containing protein</fullName>
    </submittedName>
</protein>
<dbReference type="EMBL" id="JAPMOU010000018">
    <property type="protein sequence ID" value="MDE1463238.1"/>
    <property type="molecule type" value="Genomic_DNA"/>
</dbReference>
<sequence>MSIGSSILCHIIDFQLYLTYEEGWIEMYRVAGLIQPHFTSWMEYYHSYAVGRQYWRFDISEENALHGFYLIERLKQDLNSPINKLAWQTELPERD</sequence>
<dbReference type="RefSeq" id="WP_274689579.1">
    <property type="nucleotide sequence ID" value="NZ_JAPMOU010000018.1"/>
</dbReference>
<accession>A0ABT5UA38</accession>
<organism evidence="2 3">
    <name type="scientific">Spartinivicinus poritis</name>
    <dbReference type="NCBI Taxonomy" id="2994640"/>
    <lineage>
        <taxon>Bacteria</taxon>
        <taxon>Pseudomonadati</taxon>
        <taxon>Pseudomonadota</taxon>
        <taxon>Gammaproteobacteria</taxon>
        <taxon>Oceanospirillales</taxon>
        <taxon>Zooshikellaceae</taxon>
        <taxon>Spartinivicinus</taxon>
    </lineage>
</organism>
<evidence type="ECO:0000313" key="2">
    <source>
        <dbReference type="EMBL" id="MDE1463238.1"/>
    </source>
</evidence>
<dbReference type="Proteomes" id="UP001528823">
    <property type="component" value="Unassembled WGS sequence"/>
</dbReference>
<feature type="domain" description="DUF1266" evidence="1">
    <location>
        <begin position="17"/>
        <end position="87"/>
    </location>
</feature>
<evidence type="ECO:0000259" key="1">
    <source>
        <dbReference type="Pfam" id="PF06889"/>
    </source>
</evidence>
<dbReference type="InterPro" id="IPR009677">
    <property type="entry name" value="DUF1266"/>
</dbReference>
<comment type="caution">
    <text evidence="2">The sequence shown here is derived from an EMBL/GenBank/DDBJ whole genome shotgun (WGS) entry which is preliminary data.</text>
</comment>
<gene>
    <name evidence="2" type="ORF">ORQ98_14830</name>
</gene>